<dbReference type="AlphaFoldDB" id="A0A7W9YGT2"/>
<dbReference type="InterPro" id="IPR011527">
    <property type="entry name" value="ABC1_TM_dom"/>
</dbReference>
<feature type="domain" description="ABC transmembrane type-1" evidence="7">
    <location>
        <begin position="33"/>
        <end position="314"/>
    </location>
</feature>
<evidence type="ECO:0000313" key="8">
    <source>
        <dbReference type="EMBL" id="MBB6171880.1"/>
    </source>
</evidence>
<feature type="transmembrane region" description="Helical" evidence="5">
    <location>
        <begin position="146"/>
        <end position="167"/>
    </location>
</feature>
<dbReference type="PROSITE" id="PS50893">
    <property type="entry name" value="ABC_TRANSPORTER_2"/>
    <property type="match status" value="1"/>
</dbReference>
<evidence type="ECO:0000256" key="1">
    <source>
        <dbReference type="ARBA" id="ARBA00004651"/>
    </source>
</evidence>
<dbReference type="InterPro" id="IPR003439">
    <property type="entry name" value="ABC_transporter-like_ATP-bd"/>
</dbReference>
<dbReference type="RefSeq" id="WP_343070501.1">
    <property type="nucleotide sequence ID" value="NZ_JACHDS010000001.1"/>
</dbReference>
<evidence type="ECO:0000256" key="5">
    <source>
        <dbReference type="SAM" id="Phobius"/>
    </source>
</evidence>
<dbReference type="Pfam" id="PF00005">
    <property type="entry name" value="ABC_tran"/>
    <property type="match status" value="1"/>
</dbReference>
<reference evidence="8 9" key="1">
    <citation type="submission" date="2020-08" db="EMBL/GenBank/DDBJ databases">
        <title>Sequencing the genomes of 1000 actinobacteria strains.</title>
        <authorList>
            <person name="Klenk H.-P."/>
        </authorList>
    </citation>
    <scope>NUCLEOTIDE SEQUENCE [LARGE SCALE GENOMIC DNA]</scope>
    <source>
        <strain evidence="8 9">DSM 46659</strain>
    </source>
</reference>
<dbReference type="Gene3D" id="3.40.50.300">
    <property type="entry name" value="P-loop containing nucleotide triphosphate hydrolases"/>
    <property type="match status" value="1"/>
</dbReference>
<feature type="transmembrane region" description="Helical" evidence="5">
    <location>
        <begin position="173"/>
        <end position="190"/>
    </location>
</feature>
<keyword evidence="4 5" id="KW-0472">Membrane</keyword>
<protein>
    <submittedName>
        <fullName evidence="8">Putative ABC transport system ATP-binding protein</fullName>
    </submittedName>
</protein>
<evidence type="ECO:0000256" key="3">
    <source>
        <dbReference type="ARBA" id="ARBA00022989"/>
    </source>
</evidence>
<keyword evidence="2 5" id="KW-0812">Transmembrane</keyword>
<evidence type="ECO:0000313" key="9">
    <source>
        <dbReference type="Proteomes" id="UP000546642"/>
    </source>
</evidence>
<gene>
    <name evidence="8" type="ORF">HNR23_001940</name>
</gene>
<comment type="caution">
    <text evidence="8">The sequence shown here is derived from an EMBL/GenBank/DDBJ whole genome shotgun (WGS) entry which is preliminary data.</text>
</comment>
<dbReference type="GO" id="GO:0015421">
    <property type="term" value="F:ABC-type oligopeptide transporter activity"/>
    <property type="evidence" value="ECO:0007669"/>
    <property type="project" value="TreeGrafter"/>
</dbReference>
<accession>A0A7W9YGT2</accession>
<dbReference type="EMBL" id="JACHDS010000001">
    <property type="protein sequence ID" value="MBB6171880.1"/>
    <property type="molecule type" value="Genomic_DNA"/>
</dbReference>
<dbReference type="GO" id="GO:0005524">
    <property type="term" value="F:ATP binding"/>
    <property type="evidence" value="ECO:0007669"/>
    <property type="project" value="UniProtKB-KW"/>
</dbReference>
<evidence type="ECO:0000259" key="7">
    <source>
        <dbReference type="PROSITE" id="PS50929"/>
    </source>
</evidence>
<keyword evidence="8" id="KW-0547">Nucleotide-binding</keyword>
<feature type="transmembrane region" description="Helical" evidence="5">
    <location>
        <begin position="257"/>
        <end position="279"/>
    </location>
</feature>
<dbReference type="SUPFAM" id="SSF90123">
    <property type="entry name" value="ABC transporter transmembrane region"/>
    <property type="match status" value="1"/>
</dbReference>
<dbReference type="InterPro" id="IPR027417">
    <property type="entry name" value="P-loop_NTPase"/>
</dbReference>
<sequence>MRAERPAEVTDDPAPTGRRVVLRSLSGQRRLVAGASLLAASHQACEALVPVVIGVLIDQAVAPGSLGALVRWLVVLAALFAVLSFSYRHAARAAERAAEQAAHRLRIELGERVLDPRGGAEAGRLPGALVNIATDDARRVGRINSALPFGVAGLAGLLVSSVALLLISVPLGLLVLLGTPPLLWLAHLIGRPLERRSGAEQERAAYASGTAADLVTGLRVLKGLGTESAAVARYREASRDSLAATLRATRAQAGHDGALLALTGLFIALVALVGGRLAIGGTISIGDLVAAVGLAQFLLGPFQIFAWVNGMLAQGRASARRVASVLAAPPAVSAGNGRLPENVAGHLRLTGVAHKALTGVDLDIAPGRLTGIVAPDPAAASALLECLGRDADPSAGVVELDGVELADLHPGDVRAAVLVAAHDADLFEGSLLENVTAAAGANPPGDGVDTLAERAALDAGVRRALDASATDEVARALPQGVDTAVTERGRSLSGGQRQRVALARALAADPPVLVVHDPTTAVDAVTEARIAAAITEVRRGRTTVLVTTSPALLATAHRVALIDDGAVAAEGTHRDLLQAHPAYRSAVLT</sequence>
<dbReference type="PANTHER" id="PTHR43394:SF1">
    <property type="entry name" value="ATP-BINDING CASSETTE SUB-FAMILY B MEMBER 10, MITOCHONDRIAL"/>
    <property type="match status" value="1"/>
</dbReference>
<dbReference type="GO" id="GO:0005886">
    <property type="term" value="C:plasma membrane"/>
    <property type="evidence" value="ECO:0007669"/>
    <property type="project" value="UniProtKB-SubCell"/>
</dbReference>
<dbReference type="PROSITE" id="PS00211">
    <property type="entry name" value="ABC_TRANSPORTER_1"/>
    <property type="match status" value="1"/>
</dbReference>
<proteinExistence type="predicted"/>
<evidence type="ECO:0000256" key="4">
    <source>
        <dbReference type="ARBA" id="ARBA00023136"/>
    </source>
</evidence>
<feature type="transmembrane region" description="Helical" evidence="5">
    <location>
        <begin position="285"/>
        <end position="308"/>
    </location>
</feature>
<dbReference type="Proteomes" id="UP000546642">
    <property type="component" value="Unassembled WGS sequence"/>
</dbReference>
<keyword evidence="9" id="KW-1185">Reference proteome</keyword>
<keyword evidence="8" id="KW-0067">ATP-binding</keyword>
<dbReference type="InterPro" id="IPR036640">
    <property type="entry name" value="ABC1_TM_sf"/>
</dbReference>
<dbReference type="SUPFAM" id="SSF52540">
    <property type="entry name" value="P-loop containing nucleoside triphosphate hydrolases"/>
    <property type="match status" value="1"/>
</dbReference>
<dbReference type="Pfam" id="PF00664">
    <property type="entry name" value="ABC_membrane"/>
    <property type="match status" value="1"/>
</dbReference>
<evidence type="ECO:0000259" key="6">
    <source>
        <dbReference type="PROSITE" id="PS50893"/>
    </source>
</evidence>
<comment type="subcellular location">
    <subcellularLocation>
        <location evidence="1">Cell membrane</location>
        <topology evidence="1">Multi-pass membrane protein</topology>
    </subcellularLocation>
</comment>
<dbReference type="PANTHER" id="PTHR43394">
    <property type="entry name" value="ATP-DEPENDENT PERMEASE MDL1, MITOCHONDRIAL"/>
    <property type="match status" value="1"/>
</dbReference>
<dbReference type="Gene3D" id="1.20.1560.10">
    <property type="entry name" value="ABC transporter type 1, transmembrane domain"/>
    <property type="match status" value="1"/>
</dbReference>
<feature type="transmembrane region" description="Helical" evidence="5">
    <location>
        <begin position="69"/>
        <end position="87"/>
    </location>
</feature>
<dbReference type="GO" id="GO:0016887">
    <property type="term" value="F:ATP hydrolysis activity"/>
    <property type="evidence" value="ECO:0007669"/>
    <property type="project" value="InterPro"/>
</dbReference>
<keyword evidence="3 5" id="KW-1133">Transmembrane helix</keyword>
<dbReference type="InterPro" id="IPR039421">
    <property type="entry name" value="Type_1_exporter"/>
</dbReference>
<feature type="transmembrane region" description="Helical" evidence="5">
    <location>
        <begin position="31"/>
        <end position="57"/>
    </location>
</feature>
<evidence type="ECO:0000256" key="2">
    <source>
        <dbReference type="ARBA" id="ARBA00022692"/>
    </source>
</evidence>
<name>A0A7W9YGT2_9ACTN</name>
<dbReference type="PROSITE" id="PS50929">
    <property type="entry name" value="ABC_TM1F"/>
    <property type="match status" value="1"/>
</dbReference>
<dbReference type="InterPro" id="IPR017871">
    <property type="entry name" value="ABC_transporter-like_CS"/>
</dbReference>
<feature type="domain" description="ABC transporter" evidence="6">
    <location>
        <begin position="338"/>
        <end position="589"/>
    </location>
</feature>
<organism evidence="8 9">
    <name type="scientific">Nocardiopsis mwathae</name>
    <dbReference type="NCBI Taxonomy" id="1472723"/>
    <lineage>
        <taxon>Bacteria</taxon>
        <taxon>Bacillati</taxon>
        <taxon>Actinomycetota</taxon>
        <taxon>Actinomycetes</taxon>
        <taxon>Streptosporangiales</taxon>
        <taxon>Nocardiopsidaceae</taxon>
        <taxon>Nocardiopsis</taxon>
    </lineage>
</organism>